<dbReference type="InterPro" id="IPR051606">
    <property type="entry name" value="Polyketide_Oxido-like"/>
</dbReference>
<dbReference type="Proteomes" id="UP000069697">
    <property type="component" value="Unassembled WGS sequence"/>
</dbReference>
<reference evidence="2 3" key="1">
    <citation type="journal article" date="2016" name="Genome Announc.">
        <title>Draft Genome Sequence of Paenibacillus amylolyticus Heshi-A3, Isolated from Fermented Rice Bran in a Japanese Fermented Seafood Dish.</title>
        <authorList>
            <person name="Akuzawa S."/>
            <person name="Nagaoka J."/>
            <person name="Kanekatsu M."/>
            <person name="Kubota E."/>
            <person name="Ohtake R."/>
            <person name="Suzuki T."/>
            <person name="Kanesaki Y."/>
        </authorList>
    </citation>
    <scope>NUCLEOTIDE SEQUENCE [LARGE SCALE GENOMIC DNA]</scope>
    <source>
        <strain evidence="2 3">Heshi-A3</strain>
    </source>
</reference>
<dbReference type="PANTHER" id="PTHR43355">
    <property type="entry name" value="FLAVIN REDUCTASE (NADPH)"/>
    <property type="match status" value="1"/>
</dbReference>
<dbReference type="AlphaFoldDB" id="A0A117I372"/>
<evidence type="ECO:0000313" key="2">
    <source>
        <dbReference type="EMBL" id="GAS84889.1"/>
    </source>
</evidence>
<dbReference type="InterPro" id="IPR016040">
    <property type="entry name" value="NAD(P)-bd_dom"/>
</dbReference>
<dbReference type="Gene3D" id="3.40.50.720">
    <property type="entry name" value="NAD(P)-binding Rossmann-like Domain"/>
    <property type="match status" value="1"/>
</dbReference>
<name>A0A117I372_PAEAM</name>
<comment type="caution">
    <text evidence="2">The sequence shown here is derived from an EMBL/GenBank/DDBJ whole genome shotgun (WGS) entry which is preliminary data.</text>
</comment>
<sequence>MKVAIFGATGAIGKTILWELMDRGHEVTAVVRDPSKVEMVHERLRVEQGDMLNPDQVADFAAGQEAVVSAYGPKFGEEEEMLEVTRSLIEGVRRAKAGRLVVVGGAGSLMTDSGEMLMDTPGFPDEVKPLAKAHAEAYDLIEASGIHWTYMSPAATITTGRRTGQFRVGMTRVITDDIGESSISVGDFAAALVDELDDPQFIQARFTVGY</sequence>
<accession>A0A117I372</accession>
<organism evidence="2 3">
    <name type="scientific">Paenibacillus amylolyticus</name>
    <dbReference type="NCBI Taxonomy" id="1451"/>
    <lineage>
        <taxon>Bacteria</taxon>
        <taxon>Bacillati</taxon>
        <taxon>Bacillota</taxon>
        <taxon>Bacilli</taxon>
        <taxon>Bacillales</taxon>
        <taxon>Paenibacillaceae</taxon>
        <taxon>Paenibacillus</taxon>
    </lineage>
</organism>
<dbReference type="EMBL" id="BCNV01000006">
    <property type="protein sequence ID" value="GAS84889.1"/>
    <property type="molecule type" value="Genomic_DNA"/>
</dbReference>
<protein>
    <submittedName>
        <fullName evidence="2">NAD-dependent epimerase/dehydratase</fullName>
    </submittedName>
</protein>
<gene>
    <name evidence="2" type="ORF">PAHA3_5010</name>
</gene>
<evidence type="ECO:0000313" key="3">
    <source>
        <dbReference type="Proteomes" id="UP000069697"/>
    </source>
</evidence>
<feature type="domain" description="NAD(P)-binding" evidence="1">
    <location>
        <begin position="7"/>
        <end position="199"/>
    </location>
</feature>
<dbReference type="CDD" id="cd05244">
    <property type="entry name" value="BVR-B_like_SDR_a"/>
    <property type="match status" value="1"/>
</dbReference>
<proteinExistence type="predicted"/>
<dbReference type="Pfam" id="PF13460">
    <property type="entry name" value="NAD_binding_10"/>
    <property type="match status" value="1"/>
</dbReference>
<dbReference type="PANTHER" id="PTHR43355:SF2">
    <property type="entry name" value="FLAVIN REDUCTASE (NADPH)"/>
    <property type="match status" value="1"/>
</dbReference>
<evidence type="ECO:0000259" key="1">
    <source>
        <dbReference type="Pfam" id="PF13460"/>
    </source>
</evidence>
<dbReference type="SUPFAM" id="SSF51735">
    <property type="entry name" value="NAD(P)-binding Rossmann-fold domains"/>
    <property type="match status" value="1"/>
</dbReference>
<dbReference type="RefSeq" id="WP_062837271.1">
    <property type="nucleotide sequence ID" value="NZ_BCNV01000006.1"/>
</dbReference>
<dbReference type="InterPro" id="IPR036291">
    <property type="entry name" value="NAD(P)-bd_dom_sf"/>
</dbReference>
<dbReference type="GO" id="GO:0016646">
    <property type="term" value="F:oxidoreductase activity, acting on the CH-NH group of donors, NAD or NADP as acceptor"/>
    <property type="evidence" value="ECO:0007669"/>
    <property type="project" value="TreeGrafter"/>
</dbReference>
<reference evidence="3" key="2">
    <citation type="submission" date="2016-01" db="EMBL/GenBank/DDBJ databases">
        <title>Draft Genome Sequence of Paenibacillus amylolyticus Heshi-A3 that Was Isolated from Fermented Rice Bran with Aging Salted Mackerel, Which Was Named Heshiko as Traditional Fermented Seafood in Japan.</title>
        <authorList>
            <person name="Akuzawa S."/>
            <person name="Nakagawa J."/>
            <person name="Kanekatsu T."/>
            <person name="Kubota E."/>
            <person name="Ohtake R."/>
            <person name="Suzuki T."/>
            <person name="Kanesaki Y."/>
        </authorList>
    </citation>
    <scope>NUCLEOTIDE SEQUENCE [LARGE SCALE GENOMIC DNA]</scope>
    <source>
        <strain evidence="3">Heshi-A3</strain>
    </source>
</reference>